<evidence type="ECO:0000313" key="1">
    <source>
        <dbReference type="EMBL" id="QDU65295.1"/>
    </source>
</evidence>
<organism evidence="1 2">
    <name type="scientific">Engelhardtia mirabilis</name>
    <dbReference type="NCBI Taxonomy" id="2528011"/>
    <lineage>
        <taxon>Bacteria</taxon>
        <taxon>Pseudomonadati</taxon>
        <taxon>Planctomycetota</taxon>
        <taxon>Planctomycetia</taxon>
        <taxon>Planctomycetia incertae sedis</taxon>
        <taxon>Engelhardtia</taxon>
    </lineage>
</organism>
<sequence length="150" mass="16226">MNRDHIDILSAFSAGGVEYLVVGAHALAAHGRPRATGDLDLWVNPTPGNAAKVWRALAQFGAPLGQLTVEDLVSIDVVYQIGLPPRRIDVLTSIDGVEFGEAWRDRLTVELGAVEVPVISREHLIRNKRAVGRPQDVADVAWLESDGTDS</sequence>
<dbReference type="AlphaFoldDB" id="A0A518BE80"/>
<dbReference type="InterPro" id="IPR043519">
    <property type="entry name" value="NT_sf"/>
</dbReference>
<proteinExistence type="predicted"/>
<dbReference type="Proteomes" id="UP000316921">
    <property type="component" value="Chromosome"/>
</dbReference>
<dbReference type="KEGG" id="pbap:Pla133_03600"/>
<reference evidence="1 2" key="1">
    <citation type="submission" date="2019-02" db="EMBL/GenBank/DDBJ databases">
        <title>Deep-cultivation of Planctomycetes and their phenomic and genomic characterization uncovers novel biology.</title>
        <authorList>
            <person name="Wiegand S."/>
            <person name="Jogler M."/>
            <person name="Boedeker C."/>
            <person name="Pinto D."/>
            <person name="Vollmers J."/>
            <person name="Rivas-Marin E."/>
            <person name="Kohn T."/>
            <person name="Peeters S.H."/>
            <person name="Heuer A."/>
            <person name="Rast P."/>
            <person name="Oberbeckmann S."/>
            <person name="Bunk B."/>
            <person name="Jeske O."/>
            <person name="Meyerdierks A."/>
            <person name="Storesund J.E."/>
            <person name="Kallscheuer N."/>
            <person name="Luecker S."/>
            <person name="Lage O.M."/>
            <person name="Pohl T."/>
            <person name="Merkel B.J."/>
            <person name="Hornburger P."/>
            <person name="Mueller R.-W."/>
            <person name="Bruemmer F."/>
            <person name="Labrenz M."/>
            <person name="Spormann A.M."/>
            <person name="Op den Camp H."/>
            <person name="Overmann J."/>
            <person name="Amann R."/>
            <person name="Jetten M.S.M."/>
            <person name="Mascher T."/>
            <person name="Medema M.H."/>
            <person name="Devos D.P."/>
            <person name="Kaster A.-K."/>
            <person name="Ovreas L."/>
            <person name="Rohde M."/>
            <person name="Galperin M.Y."/>
            <person name="Jogler C."/>
        </authorList>
    </citation>
    <scope>NUCLEOTIDE SEQUENCE [LARGE SCALE GENOMIC DNA]</scope>
    <source>
        <strain evidence="1 2">Pla133</strain>
    </source>
</reference>
<dbReference type="SUPFAM" id="SSF81301">
    <property type="entry name" value="Nucleotidyltransferase"/>
    <property type="match status" value="1"/>
</dbReference>
<dbReference type="EMBL" id="CP036287">
    <property type="protein sequence ID" value="QDU65295.1"/>
    <property type="molecule type" value="Genomic_DNA"/>
</dbReference>
<dbReference type="Gene3D" id="3.30.460.40">
    <property type="match status" value="1"/>
</dbReference>
<name>A0A518BE80_9BACT</name>
<dbReference type="RefSeq" id="WP_145061766.1">
    <property type="nucleotide sequence ID" value="NZ_CP036287.1"/>
</dbReference>
<accession>A0A518BE80</accession>
<protein>
    <recommendedName>
        <fullName evidence="3">Nucleotidyltransferase</fullName>
    </recommendedName>
</protein>
<evidence type="ECO:0000313" key="2">
    <source>
        <dbReference type="Proteomes" id="UP000316921"/>
    </source>
</evidence>
<evidence type="ECO:0008006" key="3">
    <source>
        <dbReference type="Google" id="ProtNLM"/>
    </source>
</evidence>
<gene>
    <name evidence="1" type="ORF">Pla133_03600</name>
</gene>
<keyword evidence="2" id="KW-1185">Reference proteome</keyword>